<evidence type="ECO:0000313" key="10">
    <source>
        <dbReference type="Proteomes" id="UP000178724"/>
    </source>
</evidence>
<evidence type="ECO:0000256" key="5">
    <source>
        <dbReference type="ARBA" id="ARBA00023143"/>
    </source>
</evidence>
<evidence type="ECO:0000313" key="9">
    <source>
        <dbReference type="EMBL" id="OGB90253.1"/>
    </source>
</evidence>
<evidence type="ECO:0000256" key="8">
    <source>
        <dbReference type="SAM" id="SignalP"/>
    </source>
</evidence>
<proteinExistence type="inferred from homology"/>
<evidence type="ECO:0000256" key="4">
    <source>
        <dbReference type="ARBA" id="ARBA00023136"/>
    </source>
</evidence>
<dbReference type="PANTHER" id="PTHR34933">
    <property type="entry name" value="FLAGELLAR L-RING PROTEIN"/>
    <property type="match status" value="1"/>
</dbReference>
<comment type="subcellular location">
    <subcellularLocation>
        <location evidence="7">Cell outer membrane</location>
    </subcellularLocation>
    <subcellularLocation>
        <location evidence="7">Bacterial flagellum basal body</location>
    </subcellularLocation>
</comment>
<sequence>MKKALLYSAALLLLASAASADSLWNENSASPYSPQKAYKMGDIINVVILENSSAKNSAATKTNVNDNLSAKFTHTLQRLAPIIGANNQAMGQLQNQYTGDGSTVRGNTVTARIAAWVVEVLPNGNLSIKGRHRVNINDEEQEIMITGTVRPKDIAGTNTVYSYQVADAELIVSGSGAVSDAGAPGWLTRIFNWLF</sequence>
<gene>
    <name evidence="7" type="primary">flgH</name>
    <name evidence="9" type="ORF">A2625_02890</name>
</gene>
<comment type="similarity">
    <text evidence="2 7">Belongs to the FlgH family.</text>
</comment>
<evidence type="ECO:0000256" key="7">
    <source>
        <dbReference type="HAMAP-Rule" id="MF_00415"/>
    </source>
</evidence>
<dbReference type="GO" id="GO:0009279">
    <property type="term" value="C:cell outer membrane"/>
    <property type="evidence" value="ECO:0007669"/>
    <property type="project" value="UniProtKB-SubCell"/>
</dbReference>
<protein>
    <recommendedName>
        <fullName evidence="7">Flagellar L-ring protein</fullName>
    </recommendedName>
    <alternativeName>
        <fullName evidence="7">Basal body L-ring protein</fullName>
    </alternativeName>
</protein>
<evidence type="ECO:0000256" key="6">
    <source>
        <dbReference type="ARBA" id="ARBA00023237"/>
    </source>
</evidence>
<accession>A0A1F4Q2H6</accession>
<comment type="subunit">
    <text evidence="7">The basal body constitutes a major portion of the flagellar organelle and consists of four rings (L,P,S, and M) mounted on a central rod.</text>
</comment>
<dbReference type="EMBL" id="METM01000013">
    <property type="protein sequence ID" value="OGB90253.1"/>
    <property type="molecule type" value="Genomic_DNA"/>
</dbReference>
<name>A0A1F4Q2H6_UNCSA</name>
<evidence type="ECO:0000256" key="1">
    <source>
        <dbReference type="ARBA" id="ARBA00002591"/>
    </source>
</evidence>
<dbReference type="HAMAP" id="MF_00415">
    <property type="entry name" value="FlgH"/>
    <property type="match status" value="1"/>
</dbReference>
<dbReference type="GO" id="GO:0071973">
    <property type="term" value="P:bacterial-type flagellum-dependent cell motility"/>
    <property type="evidence" value="ECO:0007669"/>
    <property type="project" value="InterPro"/>
</dbReference>
<evidence type="ECO:0000256" key="3">
    <source>
        <dbReference type="ARBA" id="ARBA00022729"/>
    </source>
</evidence>
<dbReference type="PRINTS" id="PR01008">
    <property type="entry name" value="FLGLRINGFLGH"/>
</dbReference>
<feature type="chain" id="PRO_5009513476" description="Flagellar L-ring protein" evidence="8">
    <location>
        <begin position="21"/>
        <end position="195"/>
    </location>
</feature>
<dbReference type="AlphaFoldDB" id="A0A1F4Q2H6"/>
<comment type="caution">
    <text evidence="9">The sequence shown here is derived from an EMBL/GenBank/DDBJ whole genome shotgun (WGS) entry which is preliminary data.</text>
</comment>
<reference evidence="9 10" key="1">
    <citation type="journal article" date="2016" name="Nat. Commun.">
        <title>Thousands of microbial genomes shed light on interconnected biogeochemical processes in an aquifer system.</title>
        <authorList>
            <person name="Anantharaman K."/>
            <person name="Brown C.T."/>
            <person name="Hug L.A."/>
            <person name="Sharon I."/>
            <person name="Castelle C.J."/>
            <person name="Probst A.J."/>
            <person name="Thomas B.C."/>
            <person name="Singh A."/>
            <person name="Wilkins M.J."/>
            <person name="Karaoz U."/>
            <person name="Brodie E.L."/>
            <person name="Williams K.H."/>
            <person name="Hubbard S.S."/>
            <person name="Banfield J.F."/>
        </authorList>
    </citation>
    <scope>NUCLEOTIDE SEQUENCE [LARGE SCALE GENOMIC DNA]</scope>
</reference>
<dbReference type="PANTHER" id="PTHR34933:SF1">
    <property type="entry name" value="FLAGELLAR L-RING PROTEIN"/>
    <property type="match status" value="1"/>
</dbReference>
<comment type="function">
    <text evidence="1 7">Assembles around the rod to form the L-ring and probably protects the motor/basal body from shearing forces during rotation.</text>
</comment>
<evidence type="ECO:0000256" key="2">
    <source>
        <dbReference type="ARBA" id="ARBA00006929"/>
    </source>
</evidence>
<dbReference type="GO" id="GO:0003774">
    <property type="term" value="F:cytoskeletal motor activity"/>
    <property type="evidence" value="ECO:0007669"/>
    <property type="project" value="InterPro"/>
</dbReference>
<keyword evidence="6 7" id="KW-0998">Cell outer membrane</keyword>
<keyword evidence="3 8" id="KW-0732">Signal</keyword>
<dbReference type="Proteomes" id="UP000178724">
    <property type="component" value="Unassembled WGS sequence"/>
</dbReference>
<keyword evidence="5 7" id="KW-0975">Bacterial flagellum</keyword>
<keyword evidence="4 7" id="KW-0472">Membrane</keyword>
<dbReference type="InterPro" id="IPR000527">
    <property type="entry name" value="Flag_Lring"/>
</dbReference>
<organism evidence="9 10">
    <name type="scientific">candidate division WOR-1 bacterium RIFCSPHIGHO2_01_FULL_53_15</name>
    <dbReference type="NCBI Taxonomy" id="1802564"/>
    <lineage>
        <taxon>Bacteria</taxon>
        <taxon>Bacillati</taxon>
        <taxon>Saganbacteria</taxon>
    </lineage>
</organism>
<dbReference type="GO" id="GO:0009427">
    <property type="term" value="C:bacterial-type flagellum basal body, distal rod, L ring"/>
    <property type="evidence" value="ECO:0007669"/>
    <property type="project" value="InterPro"/>
</dbReference>
<dbReference type="Pfam" id="PF02107">
    <property type="entry name" value="FlgH"/>
    <property type="match status" value="1"/>
</dbReference>
<feature type="signal peptide" evidence="8">
    <location>
        <begin position="1"/>
        <end position="20"/>
    </location>
</feature>